<dbReference type="RefSeq" id="WP_047975975.1">
    <property type="nucleotide sequence ID" value="NZ_JWIZ01000004.1"/>
</dbReference>
<accession>A0A0J5P9J3</accession>
<evidence type="ECO:0000313" key="2">
    <source>
        <dbReference type="Proteomes" id="UP000036270"/>
    </source>
</evidence>
<dbReference type="STRING" id="67855.RO21_01180"/>
<dbReference type="EMBL" id="JWIZ01000004">
    <property type="protein sequence ID" value="KMK52385.1"/>
    <property type="molecule type" value="Genomic_DNA"/>
</dbReference>
<evidence type="ECO:0008006" key="3">
    <source>
        <dbReference type="Google" id="ProtNLM"/>
    </source>
</evidence>
<keyword evidence="2" id="KW-1185">Reference proteome</keyword>
<dbReference type="Proteomes" id="UP000036270">
    <property type="component" value="Unassembled WGS sequence"/>
</dbReference>
<gene>
    <name evidence="1" type="ORF">RO21_01180</name>
</gene>
<reference evidence="1 2" key="1">
    <citation type="submission" date="2014-12" db="EMBL/GenBank/DDBJ databases">
        <title>Reclassification of Actinobacillus muris as Muribacter muris.</title>
        <authorList>
            <person name="Christensen H."/>
            <person name="Nicklas W."/>
            <person name="Bisgaard M."/>
        </authorList>
    </citation>
    <scope>NUCLEOTIDE SEQUENCE [LARGE SCALE GENOMIC DNA]</scope>
    <source>
        <strain evidence="1 2">Ackerman80-443D</strain>
    </source>
</reference>
<comment type="caution">
    <text evidence="1">The sequence shown here is derived from an EMBL/GenBank/DDBJ whole genome shotgun (WGS) entry which is preliminary data.</text>
</comment>
<organism evidence="1 2">
    <name type="scientific">Muribacter muris</name>
    <dbReference type="NCBI Taxonomy" id="67855"/>
    <lineage>
        <taxon>Bacteria</taxon>
        <taxon>Pseudomonadati</taxon>
        <taxon>Pseudomonadota</taxon>
        <taxon>Gammaproteobacteria</taxon>
        <taxon>Pasteurellales</taxon>
        <taxon>Pasteurellaceae</taxon>
        <taxon>Muribacter</taxon>
    </lineage>
</organism>
<evidence type="ECO:0000313" key="1">
    <source>
        <dbReference type="EMBL" id="KMK52385.1"/>
    </source>
</evidence>
<dbReference type="AlphaFoldDB" id="A0A0J5P9J3"/>
<name>A0A0J5P9J3_9PAST</name>
<protein>
    <recommendedName>
        <fullName evidence="3">RiboL-PSP-HEPN domain-containing protein</fullName>
    </recommendedName>
</protein>
<proteinExistence type="predicted"/>
<sequence length="183" mass="22254">MNIDTFESYINEQNEWAQEKDCYDIAIFRCWIKFEKFLIYKFVEYSTKPFGSEDIRRLKFDDESHFKAFLKGERSYIEYMSKIEKLSQHIFKNNKNPFEILISDQNYSNVFKDLVAIRNYIAHESEEAERKYINRIFSSNPKRMIPVNDYLKSWKDRKKAESCYSFYVRGIKEMSKLIELPIF</sequence>
<dbReference type="PATRIC" id="fig|67855.3.peg.1409"/>